<dbReference type="EMBL" id="CM000763">
    <property type="protein sequence ID" value="OQU85517.1"/>
    <property type="molecule type" value="Genomic_DNA"/>
</dbReference>
<evidence type="ECO:0000313" key="3">
    <source>
        <dbReference type="Proteomes" id="UP000000768"/>
    </source>
</evidence>
<organism evidence="2 3">
    <name type="scientific">Sorghum bicolor</name>
    <name type="common">Sorghum</name>
    <name type="synonym">Sorghum vulgare</name>
    <dbReference type="NCBI Taxonomy" id="4558"/>
    <lineage>
        <taxon>Eukaryota</taxon>
        <taxon>Viridiplantae</taxon>
        <taxon>Streptophyta</taxon>
        <taxon>Embryophyta</taxon>
        <taxon>Tracheophyta</taxon>
        <taxon>Spermatophyta</taxon>
        <taxon>Magnoliopsida</taxon>
        <taxon>Liliopsida</taxon>
        <taxon>Poales</taxon>
        <taxon>Poaceae</taxon>
        <taxon>PACMAD clade</taxon>
        <taxon>Panicoideae</taxon>
        <taxon>Andropogonodae</taxon>
        <taxon>Andropogoneae</taxon>
        <taxon>Sorghinae</taxon>
        <taxon>Sorghum</taxon>
    </lineage>
</organism>
<reference evidence="3" key="2">
    <citation type="journal article" date="2018" name="Plant J.">
        <title>The Sorghum bicolor reference genome: improved assembly, gene annotations, a transcriptome atlas, and signatures of genome organization.</title>
        <authorList>
            <person name="McCormick R.F."/>
            <person name="Truong S.K."/>
            <person name="Sreedasyam A."/>
            <person name="Jenkins J."/>
            <person name="Shu S."/>
            <person name="Sims D."/>
            <person name="Kennedy M."/>
            <person name="Amirebrahimi M."/>
            <person name="Weers B.D."/>
            <person name="McKinley B."/>
            <person name="Mattison A."/>
            <person name="Morishige D.T."/>
            <person name="Grimwood J."/>
            <person name="Schmutz J."/>
            <person name="Mullet J.E."/>
        </authorList>
    </citation>
    <scope>NUCLEOTIDE SEQUENCE [LARGE SCALE GENOMIC DNA]</scope>
    <source>
        <strain evidence="3">cv. BTx623</strain>
    </source>
</reference>
<dbReference type="AlphaFoldDB" id="A0A1Z5RPB7"/>
<name>A0A1Z5RPB7_SORBI</name>
<keyword evidence="3" id="KW-1185">Reference proteome</keyword>
<feature type="region of interest" description="Disordered" evidence="1">
    <location>
        <begin position="1"/>
        <end position="34"/>
    </location>
</feature>
<accession>A0A1Z5RPB7</accession>
<evidence type="ECO:0000256" key="1">
    <source>
        <dbReference type="SAM" id="MobiDB-lite"/>
    </source>
</evidence>
<reference evidence="2 3" key="1">
    <citation type="journal article" date="2009" name="Nature">
        <title>The Sorghum bicolor genome and the diversification of grasses.</title>
        <authorList>
            <person name="Paterson A.H."/>
            <person name="Bowers J.E."/>
            <person name="Bruggmann R."/>
            <person name="Dubchak I."/>
            <person name="Grimwood J."/>
            <person name="Gundlach H."/>
            <person name="Haberer G."/>
            <person name="Hellsten U."/>
            <person name="Mitros T."/>
            <person name="Poliakov A."/>
            <person name="Schmutz J."/>
            <person name="Spannagl M."/>
            <person name="Tang H."/>
            <person name="Wang X."/>
            <person name="Wicker T."/>
            <person name="Bharti A.K."/>
            <person name="Chapman J."/>
            <person name="Feltus F.A."/>
            <person name="Gowik U."/>
            <person name="Grigoriev I.V."/>
            <person name="Lyons E."/>
            <person name="Maher C.A."/>
            <person name="Martis M."/>
            <person name="Narechania A."/>
            <person name="Otillar R.P."/>
            <person name="Penning B.W."/>
            <person name="Salamov A.A."/>
            <person name="Wang Y."/>
            <person name="Zhang L."/>
            <person name="Carpita N.C."/>
            <person name="Freeling M."/>
            <person name="Gingle A.R."/>
            <person name="Hash C.T."/>
            <person name="Keller B."/>
            <person name="Klein P."/>
            <person name="Kresovich S."/>
            <person name="McCann M.C."/>
            <person name="Ming R."/>
            <person name="Peterson D.G."/>
            <person name="Mehboob-ur-Rahman"/>
            <person name="Ware D."/>
            <person name="Westhoff P."/>
            <person name="Mayer K.F."/>
            <person name="Messing J."/>
            <person name="Rokhsar D.S."/>
        </authorList>
    </citation>
    <scope>NUCLEOTIDE SEQUENCE [LARGE SCALE GENOMIC DNA]</scope>
    <source>
        <strain evidence="3">cv. BTx623</strain>
    </source>
</reference>
<dbReference type="Gramene" id="OQU85517">
    <property type="protein sequence ID" value="OQU85517"/>
    <property type="gene ID" value="SORBI_3004G260250"/>
</dbReference>
<dbReference type="InParanoid" id="A0A1Z5RPB7"/>
<proteinExistence type="predicted"/>
<sequence length="202" mass="22040">MMGACGPLNSGGSATSRQSCILADPPSSGGRGWRKGVRLVPDTILPPLSTANTHARWSWELLSTVTERVRRARARPHVPAARAAAAEAGGRPPPWGGCGSPVAKCRSFCQKALCRPCPVSGSNRGDGGCCELVIRPLLCSKRRCVLQFSRMSWLQLQLQLPSPLFFTVMKGYFIQIKCSKWDDVCACPVHLQLQWHCRSIPE</sequence>
<gene>
    <name evidence="2" type="ORF">SORBI_3004G260250</name>
</gene>
<protein>
    <submittedName>
        <fullName evidence="2">Uncharacterized protein</fullName>
    </submittedName>
</protein>
<feature type="compositionally biased region" description="Polar residues" evidence="1">
    <location>
        <begin position="10"/>
        <end position="19"/>
    </location>
</feature>
<dbReference type="Proteomes" id="UP000000768">
    <property type="component" value="Chromosome 4"/>
</dbReference>
<evidence type="ECO:0000313" key="2">
    <source>
        <dbReference type="EMBL" id="OQU85517.1"/>
    </source>
</evidence>
<dbReference type="ExpressionAtlas" id="A0A1Z5RPB7">
    <property type="expression patterns" value="baseline and differential"/>
</dbReference>